<name>W2YQ96_PHYNI</name>
<comment type="caution">
    <text evidence="1">The sequence shown here is derived from an EMBL/GenBank/DDBJ whole genome shotgun (WGS) entry which is preliminary data.</text>
</comment>
<dbReference type="Proteomes" id="UP000018948">
    <property type="component" value="Unassembled WGS sequence"/>
</dbReference>
<dbReference type="AlphaFoldDB" id="W2YQ96"/>
<proteinExistence type="predicted"/>
<organism evidence="1 2">
    <name type="scientific">Phytophthora nicotianae P10297</name>
    <dbReference type="NCBI Taxonomy" id="1317064"/>
    <lineage>
        <taxon>Eukaryota</taxon>
        <taxon>Sar</taxon>
        <taxon>Stramenopiles</taxon>
        <taxon>Oomycota</taxon>
        <taxon>Peronosporomycetes</taxon>
        <taxon>Peronosporales</taxon>
        <taxon>Peronosporaceae</taxon>
        <taxon>Phytophthora</taxon>
    </lineage>
</organism>
<sequence length="146" mass="16411">SLYTLGSLLPQRKVLCDPVTPYDVLHNFTTEELLSITTVLVCRWMNERAYGDPETNDDMRPIHVRSSTLEFAKKKAASAFMPRLNTTWDPVTKQARSGVSKDFVNLRGRWRTRKGVVDAYIDNTQPYPDAYTAAVLAGPTGPCFTP</sequence>
<evidence type="ECO:0000313" key="2">
    <source>
        <dbReference type="Proteomes" id="UP000018948"/>
    </source>
</evidence>
<dbReference type="EMBL" id="ANIY01003316">
    <property type="protein sequence ID" value="ETP36344.1"/>
    <property type="molecule type" value="Genomic_DNA"/>
</dbReference>
<evidence type="ECO:0000313" key="1">
    <source>
        <dbReference type="EMBL" id="ETP36344.1"/>
    </source>
</evidence>
<accession>W2YQ96</accession>
<protein>
    <submittedName>
        <fullName evidence="1">Uncharacterized protein</fullName>
    </submittedName>
</protein>
<feature type="non-terminal residue" evidence="1">
    <location>
        <position position="1"/>
    </location>
</feature>
<gene>
    <name evidence="1" type="ORF">F442_15697</name>
</gene>
<reference evidence="1 2" key="1">
    <citation type="submission" date="2013-11" db="EMBL/GenBank/DDBJ databases">
        <title>The Genome Sequence of Phytophthora parasitica P10297.</title>
        <authorList>
            <consortium name="The Broad Institute Genomics Platform"/>
            <person name="Russ C."/>
            <person name="Tyler B."/>
            <person name="Panabieres F."/>
            <person name="Shan W."/>
            <person name="Tripathy S."/>
            <person name="Grunwald N."/>
            <person name="Machado M."/>
            <person name="Johnson C.S."/>
            <person name="Walker B."/>
            <person name="Young S.K."/>
            <person name="Zeng Q."/>
            <person name="Gargeya S."/>
            <person name="Fitzgerald M."/>
            <person name="Haas B."/>
            <person name="Abouelleil A."/>
            <person name="Allen A.W."/>
            <person name="Alvarado L."/>
            <person name="Arachchi H.M."/>
            <person name="Berlin A.M."/>
            <person name="Chapman S.B."/>
            <person name="Gainer-Dewar J."/>
            <person name="Goldberg J."/>
            <person name="Griggs A."/>
            <person name="Gujja S."/>
            <person name="Hansen M."/>
            <person name="Howarth C."/>
            <person name="Imamovic A."/>
            <person name="Ireland A."/>
            <person name="Larimer J."/>
            <person name="McCowan C."/>
            <person name="Murphy C."/>
            <person name="Pearson M."/>
            <person name="Poon T.W."/>
            <person name="Priest M."/>
            <person name="Roberts A."/>
            <person name="Saif S."/>
            <person name="Shea T."/>
            <person name="Sisk P."/>
            <person name="Sykes S."/>
            <person name="Wortman J."/>
            <person name="Nusbaum C."/>
            <person name="Birren B."/>
        </authorList>
    </citation>
    <scope>NUCLEOTIDE SEQUENCE [LARGE SCALE GENOMIC DNA]</scope>
    <source>
        <strain evidence="1 2">P10297</strain>
    </source>
</reference>